<dbReference type="Gene3D" id="1.10.510.10">
    <property type="entry name" value="Transferase(Phosphotransferase) domain 1"/>
    <property type="match status" value="3"/>
</dbReference>
<keyword evidence="3" id="KW-1185">Reference proteome</keyword>
<proteinExistence type="predicted"/>
<evidence type="ECO:0000313" key="3">
    <source>
        <dbReference type="Proteomes" id="UP001153555"/>
    </source>
</evidence>
<dbReference type="InterPro" id="IPR001245">
    <property type="entry name" value="Ser-Thr/Tyr_kinase_cat_dom"/>
</dbReference>
<keyword evidence="2" id="KW-0675">Receptor</keyword>
<dbReference type="PANTHER" id="PTHR48007:SF4">
    <property type="entry name" value="LEUCINE-RICH REPEAT RECEPTOR-LIKE PROTEIN KINASE PXC1"/>
    <property type="match status" value="1"/>
</dbReference>
<keyword evidence="2" id="KW-0418">Kinase</keyword>
<reference evidence="2" key="1">
    <citation type="submission" date="2019-12" db="EMBL/GenBank/DDBJ databases">
        <authorList>
            <person name="Scholes J."/>
        </authorList>
    </citation>
    <scope>NUCLEOTIDE SEQUENCE</scope>
</reference>
<dbReference type="OrthoDB" id="1736040at2759"/>
<dbReference type="PROSITE" id="PS50011">
    <property type="entry name" value="PROTEIN_KINASE_DOM"/>
    <property type="match status" value="2"/>
</dbReference>
<organism evidence="2 3">
    <name type="scientific">Striga hermonthica</name>
    <name type="common">Purple witchweed</name>
    <name type="synonym">Buchnera hermonthica</name>
    <dbReference type="NCBI Taxonomy" id="68872"/>
    <lineage>
        <taxon>Eukaryota</taxon>
        <taxon>Viridiplantae</taxon>
        <taxon>Streptophyta</taxon>
        <taxon>Embryophyta</taxon>
        <taxon>Tracheophyta</taxon>
        <taxon>Spermatophyta</taxon>
        <taxon>Magnoliopsida</taxon>
        <taxon>eudicotyledons</taxon>
        <taxon>Gunneridae</taxon>
        <taxon>Pentapetalae</taxon>
        <taxon>asterids</taxon>
        <taxon>lamiids</taxon>
        <taxon>Lamiales</taxon>
        <taxon>Orobanchaceae</taxon>
        <taxon>Buchnereae</taxon>
        <taxon>Striga</taxon>
    </lineage>
</organism>
<dbReference type="GO" id="GO:0004672">
    <property type="term" value="F:protein kinase activity"/>
    <property type="evidence" value="ECO:0007669"/>
    <property type="project" value="InterPro"/>
</dbReference>
<feature type="domain" description="Protein kinase" evidence="1">
    <location>
        <begin position="1"/>
        <end position="170"/>
    </location>
</feature>
<dbReference type="InterPro" id="IPR046959">
    <property type="entry name" value="PRK1-6/SRF4-like"/>
</dbReference>
<dbReference type="Pfam" id="PF07714">
    <property type="entry name" value="PK_Tyr_Ser-Thr"/>
    <property type="match status" value="1"/>
</dbReference>
<keyword evidence="2" id="KW-0808">Transferase</keyword>
<comment type="caution">
    <text evidence="2">The sequence shown here is derived from an EMBL/GenBank/DDBJ whole genome shotgun (WGS) entry which is preliminary data.</text>
</comment>
<evidence type="ECO:0000313" key="2">
    <source>
        <dbReference type="EMBL" id="CAA0836730.1"/>
    </source>
</evidence>
<gene>
    <name evidence="2" type="ORF">SHERM_03790</name>
</gene>
<dbReference type="PANTHER" id="PTHR48007">
    <property type="entry name" value="LEUCINE-RICH REPEAT RECEPTOR-LIKE PROTEIN KINASE PXC1"/>
    <property type="match status" value="1"/>
</dbReference>
<dbReference type="Proteomes" id="UP001153555">
    <property type="component" value="Unassembled WGS sequence"/>
</dbReference>
<protein>
    <submittedName>
        <fullName evidence="2">Probable inactive receptor kinase</fullName>
    </submittedName>
</protein>
<feature type="domain" description="Protein kinase" evidence="1">
    <location>
        <begin position="192"/>
        <end position="431"/>
    </location>
</feature>
<sequence>MKIAVGTARGLAEIHRQNGGKLVHGNITASNIFLNSQGYGCVLDLGVTEMIDTKFMPNAHCYAPEIKNAKNVSQASDVYSFGILLLELLTRKASVHVRDGPTAVDLVKLVKSVKNRERASKVFDAGLLKHHASEEQMVKVLQIGIKCVEKWIKGRPKMSQVVKMLEEINLLEPVSRAHVEDRNATFNLDILRAPAEMLGRGAFGTSYRILLSNGQAVVVKRLRDVMVPFKVFEEHLEIIRRMRHNNVGKLKAYFYTKGEKLLMYDYYKMESLSALLHGSDRITLDWETRLKIVLGAARGLEYIHRQDGGMLVHGNVKSSNIFLSTQKYGLVSDVGLWKLIGTRTVSQSSDVYSFGVVMLECLCKIPSQVSMGSVRAMSLVDLARLIIRSTDLFDPLLVGKKAEEVEEIMDRKLPQLDSLRNSFHSAPVVLL</sequence>
<dbReference type="GO" id="GO:0005524">
    <property type="term" value="F:ATP binding"/>
    <property type="evidence" value="ECO:0007669"/>
    <property type="project" value="InterPro"/>
</dbReference>
<dbReference type="AlphaFoldDB" id="A0A9N7NQ82"/>
<name>A0A9N7NQ82_STRHE</name>
<dbReference type="Pfam" id="PF00069">
    <property type="entry name" value="Pkinase"/>
    <property type="match status" value="1"/>
</dbReference>
<dbReference type="SUPFAM" id="SSF56112">
    <property type="entry name" value="Protein kinase-like (PK-like)"/>
    <property type="match status" value="2"/>
</dbReference>
<dbReference type="InterPro" id="IPR011009">
    <property type="entry name" value="Kinase-like_dom_sf"/>
</dbReference>
<dbReference type="EMBL" id="CACSLK010030184">
    <property type="protein sequence ID" value="CAA0836730.1"/>
    <property type="molecule type" value="Genomic_DNA"/>
</dbReference>
<accession>A0A9N7NQ82</accession>
<evidence type="ECO:0000259" key="1">
    <source>
        <dbReference type="PROSITE" id="PS50011"/>
    </source>
</evidence>
<dbReference type="Gene3D" id="3.30.200.20">
    <property type="entry name" value="Phosphorylase Kinase, domain 1"/>
    <property type="match status" value="1"/>
</dbReference>
<dbReference type="InterPro" id="IPR000719">
    <property type="entry name" value="Prot_kinase_dom"/>
</dbReference>